<comment type="caution">
    <text evidence="1">The sequence shown here is derived from an EMBL/GenBank/DDBJ whole genome shotgun (WGS) entry which is preliminary data.</text>
</comment>
<evidence type="ECO:0000313" key="1">
    <source>
        <dbReference type="EMBL" id="KAF6730972.1"/>
    </source>
</evidence>
<protein>
    <submittedName>
        <fullName evidence="1">Uncharacterized protein</fullName>
    </submittedName>
</protein>
<gene>
    <name evidence="1" type="ORF">FQA47_016199</name>
</gene>
<organism evidence="1 2">
    <name type="scientific">Oryzias melastigma</name>
    <name type="common">Marine medaka</name>
    <dbReference type="NCBI Taxonomy" id="30732"/>
    <lineage>
        <taxon>Eukaryota</taxon>
        <taxon>Metazoa</taxon>
        <taxon>Chordata</taxon>
        <taxon>Craniata</taxon>
        <taxon>Vertebrata</taxon>
        <taxon>Euteleostomi</taxon>
        <taxon>Actinopterygii</taxon>
        <taxon>Neopterygii</taxon>
        <taxon>Teleostei</taxon>
        <taxon>Neoteleostei</taxon>
        <taxon>Acanthomorphata</taxon>
        <taxon>Ovalentaria</taxon>
        <taxon>Atherinomorphae</taxon>
        <taxon>Beloniformes</taxon>
        <taxon>Adrianichthyidae</taxon>
        <taxon>Oryziinae</taxon>
        <taxon>Oryzias</taxon>
    </lineage>
</organism>
<dbReference type="AlphaFoldDB" id="A0A834CEJ9"/>
<dbReference type="Proteomes" id="UP000646548">
    <property type="component" value="Unassembled WGS sequence"/>
</dbReference>
<dbReference type="EMBL" id="WKFB01000226">
    <property type="protein sequence ID" value="KAF6730972.1"/>
    <property type="molecule type" value="Genomic_DNA"/>
</dbReference>
<accession>A0A834CEJ9</accession>
<evidence type="ECO:0000313" key="2">
    <source>
        <dbReference type="Proteomes" id="UP000646548"/>
    </source>
</evidence>
<sequence>MRSRSGRSTVAPADAQSLWQINCSSCRCAVALADQVLLLQMRSRSCRSTLAPADAQSVLQINFSSCRCAAAPADWWSLLQSSNFCFSAEMNFEHQKHENERQKNRTR</sequence>
<reference evidence="1" key="1">
    <citation type="journal article" name="BMC Genomics">
        <title>Long-read sequencing and de novo genome assembly of marine medaka (Oryzias melastigma).</title>
        <authorList>
            <person name="Liang P."/>
            <person name="Saqib H.S.A."/>
            <person name="Ni X."/>
            <person name="Shen Y."/>
        </authorList>
    </citation>
    <scope>NUCLEOTIDE SEQUENCE</scope>
    <source>
        <strain evidence="1">Bigg-433</strain>
    </source>
</reference>
<proteinExistence type="predicted"/>
<name>A0A834CEJ9_ORYME</name>